<dbReference type="VEuPathDB" id="VectorBase:GBRI021013"/>
<dbReference type="STRING" id="37001.A0A1A9WII8"/>
<feature type="compositionally biased region" description="Low complexity" evidence="1">
    <location>
        <begin position="99"/>
        <end position="118"/>
    </location>
</feature>
<evidence type="ECO:0000313" key="4">
    <source>
        <dbReference type="Proteomes" id="UP000091820"/>
    </source>
</evidence>
<dbReference type="EnsemblMetazoa" id="GBRI021013-RA">
    <property type="protein sequence ID" value="GBRI021013-PA"/>
    <property type="gene ID" value="GBRI021013"/>
</dbReference>
<name>A0A1A9WII8_9MUSC</name>
<dbReference type="Proteomes" id="UP000091820">
    <property type="component" value="Unassembled WGS sequence"/>
</dbReference>
<evidence type="ECO:0000313" key="3">
    <source>
        <dbReference type="EnsemblMetazoa" id="GBRI021013-PA"/>
    </source>
</evidence>
<proteinExistence type="predicted"/>
<evidence type="ECO:0000256" key="1">
    <source>
        <dbReference type="SAM" id="MobiDB-lite"/>
    </source>
</evidence>
<dbReference type="Pfam" id="PF16012">
    <property type="entry name" value="DUF4780"/>
    <property type="match status" value="1"/>
</dbReference>
<reference evidence="4" key="1">
    <citation type="submission" date="2014-03" db="EMBL/GenBank/DDBJ databases">
        <authorList>
            <person name="Aksoy S."/>
            <person name="Warren W."/>
            <person name="Wilson R.K."/>
        </authorList>
    </citation>
    <scope>NUCLEOTIDE SEQUENCE [LARGE SCALE GENOMIC DNA]</scope>
    <source>
        <strain evidence="4">IAEA</strain>
    </source>
</reference>
<keyword evidence="4" id="KW-1185">Reference proteome</keyword>
<feature type="domain" description="DUF4780" evidence="2">
    <location>
        <begin position="214"/>
        <end position="381"/>
    </location>
</feature>
<sequence length="414" mass="47317">MEKHFVQTLNDKLHYMIAAAFGRRCLYKEKFDDPCNNRHSIKSKILRLPSLEEGVVVLRHKNLTTWYQVHRNFNHPNPILMEERSTNEKSSNLVRNPIKNSNTKSKSKSRSASASGNAINRKSNEAIKQPGAPGDPLRFGLSGASQKWYIRFLRKGYKPQIARKMAIERRRGPASSKPNSRIYDGCSSSPSSDDTDNHNERVPCTEKETIIKATELQVAIMAKSYPKRLLTNKELEDLQNALAEEMPKNWNVKMQFQGIQLRPGWLVVDCNNSASAEWLQYMVPRINNWQGPELATCTGQDIPTTPVITMYLPKSRDKTPKNVLNLLNVQNSDLSVSDWILLFYNKQDDGMVISIAIDELSLRSIKESKLNINYEHGRIPIYINRNSYEDLRILIETDVTTVTAEKDNNNISIK</sequence>
<evidence type="ECO:0000259" key="2">
    <source>
        <dbReference type="Pfam" id="PF16012"/>
    </source>
</evidence>
<organism evidence="3 4">
    <name type="scientific">Glossina brevipalpis</name>
    <dbReference type="NCBI Taxonomy" id="37001"/>
    <lineage>
        <taxon>Eukaryota</taxon>
        <taxon>Metazoa</taxon>
        <taxon>Ecdysozoa</taxon>
        <taxon>Arthropoda</taxon>
        <taxon>Hexapoda</taxon>
        <taxon>Insecta</taxon>
        <taxon>Pterygota</taxon>
        <taxon>Neoptera</taxon>
        <taxon>Endopterygota</taxon>
        <taxon>Diptera</taxon>
        <taxon>Brachycera</taxon>
        <taxon>Muscomorpha</taxon>
        <taxon>Hippoboscoidea</taxon>
        <taxon>Glossinidae</taxon>
        <taxon>Glossina</taxon>
    </lineage>
</organism>
<feature type="region of interest" description="Disordered" evidence="1">
    <location>
        <begin position="164"/>
        <end position="200"/>
    </location>
</feature>
<dbReference type="InterPro" id="IPR031961">
    <property type="entry name" value="DUF4780"/>
</dbReference>
<reference evidence="3" key="2">
    <citation type="submission" date="2020-05" db="UniProtKB">
        <authorList>
            <consortium name="EnsemblMetazoa"/>
        </authorList>
    </citation>
    <scope>IDENTIFICATION</scope>
    <source>
        <strain evidence="3">IAEA</strain>
    </source>
</reference>
<protein>
    <submittedName>
        <fullName evidence="3">DUF4780 domain-containing protein</fullName>
    </submittedName>
</protein>
<accession>A0A1A9WII8</accession>
<feature type="region of interest" description="Disordered" evidence="1">
    <location>
        <begin position="85"/>
        <end position="138"/>
    </location>
</feature>
<dbReference type="AlphaFoldDB" id="A0A1A9WII8"/>